<proteinExistence type="predicted"/>
<accession>A0AAJ5W529</accession>
<name>A0AAJ5W529_9SPHI</name>
<dbReference type="Pfam" id="PF08818">
    <property type="entry name" value="DUF1801"/>
    <property type="match status" value="1"/>
</dbReference>
<dbReference type="Proteomes" id="UP001214530">
    <property type="component" value="Chromosome"/>
</dbReference>
<reference evidence="2" key="1">
    <citation type="submission" date="2023-03" db="EMBL/GenBank/DDBJ databases">
        <title>Andean soil-derived lignocellulolytic bacterial consortium as a source of novel taxa and putative plastic-active enzymes.</title>
        <authorList>
            <person name="Diaz-Garcia L."/>
            <person name="Chuvochina M."/>
            <person name="Feuerriegel G."/>
            <person name="Bunk B."/>
            <person name="Sproer C."/>
            <person name="Streit W.R."/>
            <person name="Rodriguez L.M."/>
            <person name="Overmann J."/>
            <person name="Jimenez D.J."/>
        </authorList>
    </citation>
    <scope>NUCLEOTIDE SEQUENCE</scope>
    <source>
        <strain evidence="2">MAG 3858</strain>
    </source>
</reference>
<organism evidence="2 3">
    <name type="scientific">Candidatus Pedobacter colombiensis</name>
    <dbReference type="NCBI Taxonomy" id="3121371"/>
    <lineage>
        <taxon>Bacteria</taxon>
        <taxon>Pseudomonadati</taxon>
        <taxon>Bacteroidota</taxon>
        <taxon>Sphingobacteriia</taxon>
        <taxon>Sphingobacteriales</taxon>
        <taxon>Sphingobacteriaceae</taxon>
        <taxon>Pedobacter</taxon>
    </lineage>
</organism>
<evidence type="ECO:0000313" key="3">
    <source>
        <dbReference type="Proteomes" id="UP001214530"/>
    </source>
</evidence>
<dbReference type="AlphaFoldDB" id="A0AAJ5W529"/>
<evidence type="ECO:0000313" key="2">
    <source>
        <dbReference type="EMBL" id="WEK18127.1"/>
    </source>
</evidence>
<sequence length="128" mass="14927">MVSEYLQNLDHPLKNLVEELRQLILATHKEIGEQIKWNSPSFYYTGEMKPFDPKTYKRDIVVLNLHKKDQVLLVFPTGASIDDQTGLLEGKFSDTRKVIPFKTMKEIHDKKGDLQTVIKQWLTMVEKP</sequence>
<evidence type="ECO:0000259" key="1">
    <source>
        <dbReference type="Pfam" id="PF08818"/>
    </source>
</evidence>
<dbReference type="EMBL" id="CP119313">
    <property type="protein sequence ID" value="WEK18127.1"/>
    <property type="molecule type" value="Genomic_DNA"/>
</dbReference>
<dbReference type="Gene3D" id="3.90.1150.200">
    <property type="match status" value="1"/>
</dbReference>
<protein>
    <submittedName>
        <fullName evidence="2">DUF1801 domain-containing protein</fullName>
    </submittedName>
</protein>
<gene>
    <name evidence="2" type="ORF">P0Y49_15150</name>
</gene>
<feature type="domain" description="YdhG-like" evidence="1">
    <location>
        <begin position="15"/>
        <end position="122"/>
    </location>
</feature>
<dbReference type="InterPro" id="IPR014922">
    <property type="entry name" value="YdhG-like"/>
</dbReference>
<dbReference type="SUPFAM" id="SSF159888">
    <property type="entry name" value="YdhG-like"/>
    <property type="match status" value="1"/>
</dbReference>